<keyword evidence="10 16" id="KW-0106">Calcium</keyword>
<comment type="subcellular location">
    <molecule>Sonic hedgehog protein</molecule>
    <subcellularLocation>
        <location evidence="17">Endoplasmic reticulum membrane</location>
    </subcellularLocation>
    <subcellularLocation>
        <location evidence="17">Golgi apparatus membrane</location>
    </subcellularLocation>
</comment>
<keyword evidence="12" id="KW-0564">Palmitate</keyword>
<evidence type="ECO:0000256" key="16">
    <source>
        <dbReference type="PIRSR" id="PIRSR009400-2"/>
    </source>
</evidence>
<evidence type="ECO:0000313" key="21">
    <source>
        <dbReference type="EMBL" id="APD15681.1"/>
    </source>
</evidence>
<feature type="binding site" evidence="16">
    <location>
        <position position="150"/>
    </location>
    <ligand>
        <name>Zn(2+)</name>
        <dbReference type="ChEBI" id="CHEBI:29105"/>
    </ligand>
</feature>
<evidence type="ECO:0000256" key="6">
    <source>
        <dbReference type="ARBA" id="ARBA00022723"/>
    </source>
</evidence>
<feature type="site" description="Involved in auto-cleavage" evidence="15">
    <location>
        <position position="269"/>
    </location>
</feature>
<evidence type="ECO:0000259" key="19">
    <source>
        <dbReference type="SMART" id="SM00305"/>
    </source>
</evidence>
<dbReference type="GO" id="GO:0005509">
    <property type="term" value="F:calcium ion binding"/>
    <property type="evidence" value="ECO:0007669"/>
    <property type="project" value="TreeGrafter"/>
</dbReference>
<evidence type="ECO:0000259" key="20">
    <source>
        <dbReference type="SMART" id="SM00306"/>
    </source>
</evidence>
<evidence type="ECO:0000256" key="10">
    <source>
        <dbReference type="ARBA" id="ARBA00022837"/>
    </source>
</evidence>
<evidence type="ECO:0000256" key="14">
    <source>
        <dbReference type="ARBA" id="ARBA00048589"/>
    </source>
</evidence>
<reference evidence="21" key="1">
    <citation type="journal article" date="2016" name="BMC Genomics">
        <title>Comparative transcriptomics enlarges the toolkit of known developmental genes in mollusks.</title>
        <authorList>
            <person name="De Oliveira A.L."/>
            <person name="Wollesen T."/>
            <person name="Kristof A."/>
            <person name="Scherholz M."/>
            <person name="Redl E."/>
            <person name="Todt C."/>
            <person name="Bleidorn C."/>
            <person name="Wanninger A."/>
        </authorList>
    </citation>
    <scope>NUCLEOTIDE SEQUENCE</scope>
</reference>
<feature type="site" description="Cleavage; by autolysis" evidence="15">
    <location>
        <begin position="200"/>
        <end position="201"/>
    </location>
</feature>
<dbReference type="PANTHER" id="PTHR11889:SF31">
    <property type="entry name" value="PROTEIN HEDGEHOG"/>
    <property type="match status" value="1"/>
</dbReference>
<feature type="binding site" evidence="16">
    <location>
        <position position="98"/>
    </location>
    <ligand>
        <name>Ca(2+)</name>
        <dbReference type="ChEBI" id="CHEBI:29108"/>
        <label>1</label>
    </ligand>
</feature>
<dbReference type="InterPro" id="IPR006141">
    <property type="entry name" value="Intein_N"/>
</dbReference>
<feature type="binding site" evidence="16">
    <location>
        <position position="93"/>
    </location>
    <ligand>
        <name>Ca(2+)</name>
        <dbReference type="ChEBI" id="CHEBI:29108"/>
        <label>1</label>
    </ligand>
</feature>
<dbReference type="GO" id="GO:0005789">
    <property type="term" value="C:endoplasmic reticulum membrane"/>
    <property type="evidence" value="ECO:0007669"/>
    <property type="project" value="UniProtKB-SubCell"/>
</dbReference>
<feature type="binding site" evidence="16">
    <location>
        <position position="128"/>
    </location>
    <ligand>
        <name>Ca(2+)</name>
        <dbReference type="ChEBI" id="CHEBI:29108"/>
        <label>1</label>
    </ligand>
</feature>
<reference evidence="21" key="2">
    <citation type="submission" date="2016-06" db="EMBL/GenBank/DDBJ databases">
        <authorList>
            <person name="Kjaerup R.B."/>
            <person name="Dalgaard T.S."/>
            <person name="Juul-Madsen H.R."/>
        </authorList>
    </citation>
    <scope>NUCLEOTIDE SEQUENCE</scope>
</reference>
<name>A0A1J0M5M7_9MOLL</name>
<dbReference type="GO" id="GO:0048731">
    <property type="term" value="P:system development"/>
    <property type="evidence" value="ECO:0007669"/>
    <property type="project" value="UniProtKB-ARBA"/>
</dbReference>
<feature type="site" description="Essential for auto-cleavage" evidence="15">
    <location>
        <position position="272"/>
    </location>
</feature>
<evidence type="ECO:0000256" key="2">
    <source>
        <dbReference type="ARBA" id="ARBA00022473"/>
    </source>
</evidence>
<keyword evidence="2 17" id="KW-0217">Developmental protein</keyword>
<comment type="function">
    <molecule>Protein hedgehog</molecule>
    <text evidence="17">The C-terminal part of the hedgehog protein precursor displays an autoproteolysis activity that results in the cleavage of the full-length protein into two parts (N-product and C-product). In addition, the C-terminal part displays a cholesterol transferase activity that results by the covalent attachment of a cholesterol moiety to the C-terminal of the newly generated N-product.</text>
</comment>
<evidence type="ECO:0000256" key="12">
    <source>
        <dbReference type="ARBA" id="ARBA00023139"/>
    </source>
</evidence>
<dbReference type="FunFam" id="3.30.1380.10:FF:000001">
    <property type="entry name" value="Indian hedgehog"/>
    <property type="match status" value="1"/>
</dbReference>
<evidence type="ECO:0000256" key="18">
    <source>
        <dbReference type="SAM" id="SignalP"/>
    </source>
</evidence>
<evidence type="ECO:0000256" key="15">
    <source>
        <dbReference type="PIRSR" id="PIRSR009400-1"/>
    </source>
</evidence>
<dbReference type="GO" id="GO:0016539">
    <property type="term" value="P:intein-mediated protein splicing"/>
    <property type="evidence" value="ECO:0007669"/>
    <property type="project" value="InterPro"/>
</dbReference>
<dbReference type="InterPro" id="IPR000320">
    <property type="entry name" value="Hedgehog_signalling_dom"/>
</dbReference>
<keyword evidence="8 17" id="KW-0378">Hydrolase</keyword>
<evidence type="ECO:0000256" key="11">
    <source>
        <dbReference type="ARBA" id="ARBA00023136"/>
    </source>
</evidence>
<dbReference type="Gene3D" id="3.30.1380.10">
    <property type="match status" value="1"/>
</dbReference>
<feature type="binding site" evidence="16">
    <location>
        <position position="129"/>
    </location>
    <ligand>
        <name>Ca(2+)</name>
        <dbReference type="ChEBI" id="CHEBI:29108"/>
        <label>2</label>
    </ligand>
</feature>
<organism evidence="21">
    <name type="scientific">Antalis entalis</name>
    <dbReference type="NCBI Taxonomy" id="211836"/>
    <lineage>
        <taxon>Eukaryota</taxon>
        <taxon>Metazoa</taxon>
        <taxon>Spiralia</taxon>
        <taxon>Lophotrochozoa</taxon>
        <taxon>Mollusca</taxon>
        <taxon>Scaphopoda</taxon>
        <taxon>Dentaliida</taxon>
        <taxon>Dentaliidae</taxon>
        <taxon>Antalis</taxon>
    </lineage>
</organism>
<dbReference type="GO" id="GO:0005886">
    <property type="term" value="C:plasma membrane"/>
    <property type="evidence" value="ECO:0007669"/>
    <property type="project" value="UniProtKB-SubCell"/>
</dbReference>
<dbReference type="CDD" id="cd00081">
    <property type="entry name" value="Hint"/>
    <property type="match status" value="1"/>
</dbReference>
<dbReference type="GO" id="GO:0000139">
    <property type="term" value="C:Golgi membrane"/>
    <property type="evidence" value="ECO:0007669"/>
    <property type="project" value="UniProtKB-SubCell"/>
</dbReference>
<comment type="similarity">
    <text evidence="1 17">Belongs to the hedgehog family.</text>
</comment>
<dbReference type="EMBL" id="KX365118">
    <property type="protein sequence ID" value="APD15681.1"/>
    <property type="molecule type" value="mRNA"/>
</dbReference>
<dbReference type="GO" id="GO:0010468">
    <property type="term" value="P:regulation of gene expression"/>
    <property type="evidence" value="ECO:0007669"/>
    <property type="project" value="TreeGrafter"/>
</dbReference>
<feature type="domain" description="Hint" evidence="20">
    <location>
        <begin position="199"/>
        <end position="310"/>
    </location>
</feature>
<feature type="domain" description="Hint" evidence="19">
    <location>
        <begin position="312"/>
        <end position="356"/>
    </location>
</feature>
<keyword evidence="7 17" id="KW-0732">Signal</keyword>
<evidence type="ECO:0000256" key="7">
    <source>
        <dbReference type="ARBA" id="ARBA00022729"/>
    </source>
</evidence>
<feature type="binding site" evidence="16">
    <location>
        <position position="143"/>
    </location>
    <ligand>
        <name>Zn(2+)</name>
        <dbReference type="ChEBI" id="CHEBI:29105"/>
    </ligand>
</feature>
<evidence type="ECO:0000256" key="1">
    <source>
        <dbReference type="ARBA" id="ARBA00010649"/>
    </source>
</evidence>
<dbReference type="Gene3D" id="2.170.16.10">
    <property type="entry name" value="Hedgehog/Intein (Hint) domain"/>
    <property type="match status" value="1"/>
</dbReference>
<proteinExistence type="evidence at transcript level"/>
<sequence>MVPQRLQRTSEVLFIIFLLLSGPSLECGPGRGTRKRIKSRKMTPLVFKQHIPNVSEKTVGASGAAEGVIKRSDPKFKELVENNNPDVIFKDEEGTGADRMMSKTCRDKLDTLAIFVMNQWTGVKLRVTEAWDEEHHHAKDSLHYEGRAVDVTTSDRDRSKYGMLARLAVNAGFDWVYYESRAHIHCSVNSIKSAAYKYRGCFSQYGKVFTETSGWTQMSQIDVGSRVLSMTKEGSIEFSEVIAFLDRDNTSTAVFLTLTTVGGGSVTLTPKHLIYTIGSTESDGEERSFTNLRTIFAEEIEEGDQIVLTDTNGDLRLEEVSNITYSTQFGLYAPLTTHGTIIVDGVVVSCYAYFNNIDLTHAVFAPMRTMYSLSQYFPAINSVTNTFKNSLDSPGDGVHWYARLLYRIGSVVLPPDTLHKPHL</sequence>
<feature type="signal peptide" evidence="18">
    <location>
        <begin position="1"/>
        <end position="27"/>
    </location>
</feature>
<dbReference type="PIRSF" id="PIRSF009400">
    <property type="entry name" value="Peptidase_C46"/>
    <property type="match status" value="1"/>
</dbReference>
<keyword evidence="13" id="KW-0449">Lipoprotein</keyword>
<feature type="binding site" evidence="16">
    <location>
        <position position="93"/>
    </location>
    <ligand>
        <name>Ca(2+)</name>
        <dbReference type="ChEBI" id="CHEBI:29108"/>
        <label>2</label>
    </ligand>
</feature>
<dbReference type="GO" id="GO:0001708">
    <property type="term" value="P:cell fate specification"/>
    <property type="evidence" value="ECO:0007669"/>
    <property type="project" value="TreeGrafter"/>
</dbReference>
<dbReference type="InterPro" id="IPR003587">
    <property type="entry name" value="Hint_dom_N"/>
</dbReference>
<feature type="binding site" evidence="16">
    <location>
        <position position="129"/>
    </location>
    <ligand>
        <name>Ca(2+)</name>
        <dbReference type="ChEBI" id="CHEBI:29108"/>
        <label>1</label>
    </ligand>
</feature>
<dbReference type="SUPFAM" id="SSF55166">
    <property type="entry name" value="Hedgehog/DD-peptidase"/>
    <property type="match status" value="1"/>
</dbReference>
<evidence type="ECO:0000256" key="17">
    <source>
        <dbReference type="RuleBase" id="RU280812"/>
    </source>
</evidence>
<dbReference type="FunFam" id="2.170.16.10:FF:000001">
    <property type="entry name" value="Indian hedgehog"/>
    <property type="match status" value="1"/>
</dbReference>
<feature type="chain" id="PRO_5012565760" description="Hedgehog protein" evidence="18">
    <location>
        <begin position="28"/>
        <end position="423"/>
    </location>
</feature>
<comment type="subcellular location">
    <molecule>Protein hedgehog N-product</molecule>
    <subcellularLocation>
        <location evidence="17">Cell membrane</location>
        <topology evidence="17">Lipid-anchor</topology>
    </subcellularLocation>
</comment>
<dbReference type="GO" id="GO:0005615">
    <property type="term" value="C:extracellular space"/>
    <property type="evidence" value="ECO:0007669"/>
    <property type="project" value="TreeGrafter"/>
</dbReference>
<feature type="binding site" evidence="16">
    <location>
        <position position="92"/>
    </location>
    <ligand>
        <name>Ca(2+)</name>
        <dbReference type="ChEBI" id="CHEBI:29108"/>
        <label>1</label>
    </ligand>
</feature>
<dbReference type="PROSITE" id="PS50817">
    <property type="entry name" value="INTEIN_N_TER"/>
    <property type="match status" value="1"/>
</dbReference>
<keyword evidence="6 16" id="KW-0479">Metal-binding</keyword>
<accession>A0A1J0M5M7</accession>
<comment type="function">
    <molecule>Protein hedgehog N-product</molecule>
    <text evidence="17">The dually lipidated hedgehog protein N-product is a morphogen which is essential for a variety of patterning events during development.</text>
</comment>
<dbReference type="InterPro" id="IPR050387">
    <property type="entry name" value="Hedgehog_Signaling"/>
</dbReference>
<dbReference type="PANTHER" id="PTHR11889">
    <property type="entry name" value="HEDGEHOG"/>
    <property type="match status" value="1"/>
</dbReference>
<dbReference type="GO" id="GO:0007224">
    <property type="term" value="P:smoothened signaling pathway"/>
    <property type="evidence" value="ECO:0007669"/>
    <property type="project" value="TreeGrafter"/>
</dbReference>
<feature type="site" description="Involved in cholesterol transfer" evidence="15">
    <location>
        <position position="246"/>
    </location>
</feature>
<dbReference type="InterPro" id="IPR003586">
    <property type="entry name" value="Hint_dom_C"/>
</dbReference>
<dbReference type="GO" id="GO:0008233">
    <property type="term" value="F:peptidase activity"/>
    <property type="evidence" value="ECO:0007669"/>
    <property type="project" value="UniProtKB-UniRule"/>
</dbReference>
<dbReference type="InterPro" id="IPR009045">
    <property type="entry name" value="Zn_M74/Hedgehog-like"/>
</dbReference>
<keyword evidence="17" id="KW-0333">Golgi apparatus</keyword>
<dbReference type="SMART" id="SM00306">
    <property type="entry name" value="HintN"/>
    <property type="match status" value="1"/>
</dbReference>
<keyword evidence="9 17" id="KW-0068">Autocatalytic cleavage</keyword>
<keyword evidence="11 17" id="KW-0472">Membrane</keyword>
<keyword evidence="17" id="KW-0256">Endoplasmic reticulum</keyword>
<dbReference type="InterPro" id="IPR001657">
    <property type="entry name" value="Hedgehog"/>
</dbReference>
<evidence type="ECO:0000256" key="5">
    <source>
        <dbReference type="ARBA" id="ARBA00022679"/>
    </source>
</evidence>
<dbReference type="AlphaFoldDB" id="A0A1J0M5M7"/>
<dbReference type="GO" id="GO:0016740">
    <property type="term" value="F:transferase activity"/>
    <property type="evidence" value="ECO:0007669"/>
    <property type="project" value="UniProtKB-KW"/>
</dbReference>
<feature type="binding site" evidence="16">
    <location>
        <position position="185"/>
    </location>
    <ligand>
        <name>Zn(2+)</name>
        <dbReference type="ChEBI" id="CHEBI:29105"/>
    </ligand>
</feature>
<gene>
    <name evidence="21" type="primary">Hh</name>
</gene>
<keyword evidence="4 17" id="KW-0645">Protease</keyword>
<evidence type="ECO:0000256" key="4">
    <source>
        <dbReference type="ARBA" id="ARBA00022670"/>
    </source>
</evidence>
<dbReference type="GO" id="GO:0007267">
    <property type="term" value="P:cell-cell signaling"/>
    <property type="evidence" value="ECO:0007669"/>
    <property type="project" value="InterPro"/>
</dbReference>
<dbReference type="InterPro" id="IPR036844">
    <property type="entry name" value="Hint_dom_sf"/>
</dbReference>
<keyword evidence="3 17" id="KW-1003">Cell membrane</keyword>
<dbReference type="Pfam" id="PF01085">
    <property type="entry name" value="HH_signal"/>
    <property type="match status" value="1"/>
</dbReference>
<evidence type="ECO:0000256" key="13">
    <source>
        <dbReference type="ARBA" id="ARBA00023288"/>
    </source>
</evidence>
<dbReference type="InterPro" id="IPR001767">
    <property type="entry name" value="Hedgehog_Hint"/>
</dbReference>
<dbReference type="GO" id="GO:0016540">
    <property type="term" value="P:protein autoprocessing"/>
    <property type="evidence" value="ECO:0007669"/>
    <property type="project" value="InterPro"/>
</dbReference>
<dbReference type="SMART" id="SM00305">
    <property type="entry name" value="HintC"/>
    <property type="match status" value="1"/>
</dbReference>
<dbReference type="GO" id="GO:0005113">
    <property type="term" value="F:patched binding"/>
    <property type="evidence" value="ECO:0007669"/>
    <property type="project" value="TreeGrafter"/>
</dbReference>
<evidence type="ECO:0000256" key="9">
    <source>
        <dbReference type="ARBA" id="ARBA00022813"/>
    </source>
</evidence>
<feature type="binding site" evidence="16">
    <location>
        <position position="132"/>
    </location>
    <ligand>
        <name>Ca(2+)</name>
        <dbReference type="ChEBI" id="CHEBI:29108"/>
        <label>2</label>
    </ligand>
</feature>
<keyword evidence="16" id="KW-0862">Zinc</keyword>
<dbReference type="Pfam" id="PF01079">
    <property type="entry name" value="Hint"/>
    <property type="match status" value="1"/>
</dbReference>
<evidence type="ECO:0000256" key="3">
    <source>
        <dbReference type="ARBA" id="ARBA00022475"/>
    </source>
</evidence>
<keyword evidence="5" id="KW-0808">Transferase</keyword>
<comment type="catalytic activity">
    <reaction evidence="14">
        <text>glycyl-L-cysteinyl-[protein] + cholesterol + H(+) = [protein]-C-terminal glycyl cholesterol ester + N-terminal L-cysteinyl-[protein]</text>
        <dbReference type="Rhea" id="RHEA:59504"/>
        <dbReference type="Rhea" id="RHEA-COMP:12707"/>
        <dbReference type="Rhea" id="RHEA-COMP:15369"/>
        <dbReference type="Rhea" id="RHEA-COMP:15374"/>
        <dbReference type="ChEBI" id="CHEBI:15378"/>
        <dbReference type="ChEBI" id="CHEBI:16113"/>
        <dbReference type="ChEBI" id="CHEBI:65250"/>
        <dbReference type="ChEBI" id="CHEBI:143135"/>
        <dbReference type="ChEBI" id="CHEBI:143140"/>
    </reaction>
    <physiologicalReaction direction="left-to-right" evidence="14">
        <dbReference type="Rhea" id="RHEA:59505"/>
    </physiologicalReaction>
</comment>
<dbReference type="SUPFAM" id="SSF51294">
    <property type="entry name" value="Hedgehog/intein (Hint) domain"/>
    <property type="match status" value="1"/>
</dbReference>
<dbReference type="PRINTS" id="PR00632">
    <property type="entry name" value="SONICHHOG"/>
</dbReference>
<protein>
    <recommendedName>
        <fullName evidence="17">Hedgehog protein</fullName>
    </recommendedName>
</protein>
<evidence type="ECO:0000256" key="8">
    <source>
        <dbReference type="ARBA" id="ARBA00022801"/>
    </source>
</evidence>